<comment type="similarity">
    <text evidence="1">Belongs to the universal stress protein A family.</text>
</comment>
<dbReference type="InterPro" id="IPR006016">
    <property type="entry name" value="UspA"/>
</dbReference>
<organism evidence="3 4">
    <name type="scientific">Galbibacter marinus</name>
    <dbReference type="NCBI Taxonomy" id="555500"/>
    <lineage>
        <taxon>Bacteria</taxon>
        <taxon>Pseudomonadati</taxon>
        <taxon>Bacteroidota</taxon>
        <taxon>Flavobacteriia</taxon>
        <taxon>Flavobacteriales</taxon>
        <taxon>Flavobacteriaceae</taxon>
        <taxon>Galbibacter</taxon>
    </lineage>
</organism>
<evidence type="ECO:0000313" key="4">
    <source>
        <dbReference type="Proteomes" id="UP000007364"/>
    </source>
</evidence>
<evidence type="ECO:0000313" key="3">
    <source>
        <dbReference type="EMBL" id="EKF56862.1"/>
    </source>
</evidence>
<dbReference type="AlphaFoldDB" id="K2QPJ9"/>
<dbReference type="EMBL" id="AMSG01000001">
    <property type="protein sequence ID" value="EKF56862.1"/>
    <property type="molecule type" value="Genomic_DNA"/>
</dbReference>
<dbReference type="InterPro" id="IPR006015">
    <property type="entry name" value="Universal_stress_UspA"/>
</dbReference>
<dbReference type="RefSeq" id="WP_008990191.1">
    <property type="nucleotide sequence ID" value="NZ_AMSG01000001.1"/>
</dbReference>
<gene>
    <name evidence="3" type="ORF">I215_01570</name>
</gene>
<dbReference type="SUPFAM" id="SSF52402">
    <property type="entry name" value="Adenine nucleotide alpha hydrolases-like"/>
    <property type="match status" value="1"/>
</dbReference>
<proteinExistence type="inferred from homology"/>
<dbReference type="OrthoDB" id="1421767at2"/>
<reference evidence="3 4" key="1">
    <citation type="journal article" date="2012" name="J. Bacteriol.">
        <title>Genome Sequence of Galbibacter marinum Type Strain ck-I2-15.</title>
        <authorList>
            <person name="Lai Q."/>
            <person name="Li C."/>
            <person name="Shao Z."/>
        </authorList>
    </citation>
    <scope>NUCLEOTIDE SEQUENCE [LARGE SCALE GENOMIC DNA]</scope>
    <source>
        <strain evidence="4">ck-I2-15</strain>
    </source>
</reference>
<dbReference type="PRINTS" id="PR01438">
    <property type="entry name" value="UNVRSLSTRESS"/>
</dbReference>
<dbReference type="eggNOG" id="COG0589">
    <property type="taxonomic scope" value="Bacteria"/>
</dbReference>
<dbReference type="PATRIC" id="fig|555500.3.peg.329"/>
<protein>
    <submittedName>
        <fullName evidence="3">UspA domain-containing protein</fullName>
    </submittedName>
</protein>
<evidence type="ECO:0000259" key="2">
    <source>
        <dbReference type="Pfam" id="PF00582"/>
    </source>
</evidence>
<dbReference type="Pfam" id="PF00582">
    <property type="entry name" value="Usp"/>
    <property type="match status" value="1"/>
</dbReference>
<dbReference type="CDD" id="cd00293">
    <property type="entry name" value="USP-like"/>
    <property type="match status" value="1"/>
</dbReference>
<name>K2QPJ9_9FLAO</name>
<accession>K2QPJ9</accession>
<dbReference type="Proteomes" id="UP000007364">
    <property type="component" value="Unassembled WGS sequence"/>
</dbReference>
<feature type="domain" description="UspA" evidence="2">
    <location>
        <begin position="1"/>
        <end position="135"/>
    </location>
</feature>
<dbReference type="Gene3D" id="3.40.50.12370">
    <property type="match status" value="1"/>
</dbReference>
<keyword evidence="4" id="KW-1185">Reference proteome</keyword>
<comment type="caution">
    <text evidence="3">The sequence shown here is derived from an EMBL/GenBank/DDBJ whole genome shotgun (WGS) entry which is preliminary data.</text>
</comment>
<sequence length="264" mass="29608">MRNILVPIGTTENAVKTLQYAIDFAEFMDSNVYVMQAFTLITKAGGLANVEKAVVKSTTNQLDEIVSQVDKKDVSVTIAAYNGDVVDGVKAINKQYGIDLIILEPKTTDIREEVFLGNTSGSIIKQTNIPTLIIPEGNSFYHYKNGLVAFKSGIVNHESILDALIQFKNAFKLYLNLLLVKTPKYTAEDLVLNPILESLSDSLKTSENTSTFEGVLEHFQTNQPDILIVFRRKRGFFTKLWEKNIILKREFRCSIPLLVLSVKK</sequence>
<evidence type="ECO:0000256" key="1">
    <source>
        <dbReference type="ARBA" id="ARBA00008791"/>
    </source>
</evidence>
<dbReference type="STRING" id="555500.I215_01570"/>